<evidence type="ECO:0000256" key="5">
    <source>
        <dbReference type="ARBA" id="ARBA00023242"/>
    </source>
</evidence>
<accession>A0A8H7DWZ2</accession>
<dbReference type="Gene3D" id="1.20.1420.10">
    <property type="entry name" value="Talin, central domain"/>
    <property type="match status" value="1"/>
</dbReference>
<evidence type="ECO:0000256" key="3">
    <source>
        <dbReference type="ARBA" id="ARBA00008940"/>
    </source>
</evidence>
<dbReference type="Gene3D" id="1.20.1410.10">
    <property type="entry name" value="I/LWEQ domain"/>
    <property type="match status" value="1"/>
</dbReference>
<dbReference type="EMBL" id="JACETU010000001">
    <property type="protein sequence ID" value="KAF7440497.1"/>
    <property type="molecule type" value="Genomic_DNA"/>
</dbReference>
<comment type="similarity">
    <text evidence="3">Belongs to the CCNDBP1 family.</text>
</comment>
<gene>
    <name evidence="9" type="ORF">PC9H_000842</name>
</gene>
<evidence type="ECO:0000256" key="4">
    <source>
        <dbReference type="ARBA" id="ARBA00022490"/>
    </source>
</evidence>
<dbReference type="InterPro" id="IPR026907">
    <property type="entry name" value="GCIP-like"/>
</dbReference>
<dbReference type="GeneID" id="59370683"/>
<feature type="domain" description="Cyclin-D1-binding protein 1-like C-terminal" evidence="8">
    <location>
        <begin position="206"/>
        <end position="304"/>
    </location>
</feature>
<keyword evidence="10" id="KW-1185">Reference proteome</keyword>
<feature type="domain" description="Cyclin-D1-binding protein 1-like N-terminal" evidence="7">
    <location>
        <begin position="48"/>
        <end position="190"/>
    </location>
</feature>
<evidence type="ECO:0000259" key="7">
    <source>
        <dbReference type="Pfam" id="PF13324"/>
    </source>
</evidence>
<evidence type="ECO:0000256" key="1">
    <source>
        <dbReference type="ARBA" id="ARBA00004123"/>
    </source>
</evidence>
<dbReference type="OrthoDB" id="41588at2759"/>
<sequence>MASDKQKALTALTLLRATCSDALTLLSDGDGPVEKPDERPTLGIIQKDLSSLLSLIYTAATKLALSLKPSSPTYSASLTPIKEISERVAAVAHCVLFIDPNHHGATLFKEAVETVKDVIEATSSLADAFLAAASTPNPGDEYLSRTGTVHELAEKAKNLSLSNALAVQKRWKQDRASLDDAVGELHDMIERAEADDGADQLDADFDDGWAEFGIGSDKKLEVDELARAKKAYTFLRYTSLLHKRVLQDILTSQASNTDSPSPGVYDSMCNASATLLVSADDFVAALYGPQEPTRIKEELDTLQGIDNILCGIIKENFLPVEQQLSAQLEQLSLSQPTTSSLQRLAPSSAKWFQTIFEETRLHHANANQSAISSTSTWDSRSTESYDSFGI</sequence>
<dbReference type="GO" id="GO:0005737">
    <property type="term" value="C:cytoplasm"/>
    <property type="evidence" value="ECO:0007669"/>
    <property type="project" value="UniProtKB-SubCell"/>
</dbReference>
<dbReference type="RefSeq" id="XP_036636341.1">
    <property type="nucleotide sequence ID" value="XM_036770496.1"/>
</dbReference>
<keyword evidence="4" id="KW-0963">Cytoplasm</keyword>
<organism evidence="9 10">
    <name type="scientific">Pleurotus ostreatus</name>
    <name type="common">Oyster mushroom</name>
    <name type="synonym">White-rot fungus</name>
    <dbReference type="NCBI Taxonomy" id="5322"/>
    <lineage>
        <taxon>Eukaryota</taxon>
        <taxon>Fungi</taxon>
        <taxon>Dikarya</taxon>
        <taxon>Basidiomycota</taxon>
        <taxon>Agaricomycotina</taxon>
        <taxon>Agaricomycetes</taxon>
        <taxon>Agaricomycetidae</taxon>
        <taxon>Agaricales</taxon>
        <taxon>Pleurotineae</taxon>
        <taxon>Pleurotaceae</taxon>
        <taxon>Pleurotus</taxon>
    </lineage>
</organism>
<dbReference type="PANTHER" id="PTHR15492:SF1">
    <property type="entry name" value="CYCLIN-D1-BINDING PROTEIN 1"/>
    <property type="match status" value="1"/>
</dbReference>
<evidence type="ECO:0000256" key="2">
    <source>
        <dbReference type="ARBA" id="ARBA00004496"/>
    </source>
</evidence>
<comment type="caution">
    <text evidence="9">The sequence shown here is derived from an EMBL/GenBank/DDBJ whole genome shotgun (WGS) entry which is preliminary data.</text>
</comment>
<keyword evidence="6" id="KW-0131">Cell cycle</keyword>
<protein>
    <submittedName>
        <fullName evidence="9">Uncharacterized protein</fullName>
    </submittedName>
</protein>
<evidence type="ECO:0000256" key="6">
    <source>
        <dbReference type="ARBA" id="ARBA00023306"/>
    </source>
</evidence>
<evidence type="ECO:0000259" key="8">
    <source>
        <dbReference type="Pfam" id="PF20936"/>
    </source>
</evidence>
<evidence type="ECO:0000313" key="10">
    <source>
        <dbReference type="Proteomes" id="UP000623687"/>
    </source>
</evidence>
<proteinExistence type="inferred from homology"/>
<dbReference type="Pfam" id="PF13324">
    <property type="entry name" value="GCIP_N"/>
    <property type="match status" value="1"/>
</dbReference>
<dbReference type="VEuPathDB" id="FungiDB:PC9H_000842"/>
<name>A0A8H7DWZ2_PLEOS</name>
<dbReference type="AlphaFoldDB" id="A0A8H7DWZ2"/>
<dbReference type="InterPro" id="IPR049317">
    <property type="entry name" value="GCIP-like_N"/>
</dbReference>
<reference evidence="9" key="1">
    <citation type="submission" date="2019-07" db="EMBL/GenBank/DDBJ databases">
        <authorList>
            <person name="Palmer J.M."/>
        </authorList>
    </citation>
    <scope>NUCLEOTIDE SEQUENCE</scope>
    <source>
        <strain evidence="9">PC9</strain>
    </source>
</reference>
<dbReference type="GO" id="GO:0005634">
    <property type="term" value="C:nucleus"/>
    <property type="evidence" value="ECO:0007669"/>
    <property type="project" value="UniProtKB-SubCell"/>
</dbReference>
<evidence type="ECO:0000313" key="9">
    <source>
        <dbReference type="EMBL" id="KAF7440497.1"/>
    </source>
</evidence>
<dbReference type="PANTHER" id="PTHR15492">
    <property type="entry name" value="CYCLIN D1-BINDING PROTEIN 1"/>
    <property type="match status" value="1"/>
</dbReference>
<dbReference type="InterPro" id="IPR049318">
    <property type="entry name" value="GCIP_C"/>
</dbReference>
<comment type="subcellular location">
    <subcellularLocation>
        <location evidence="2">Cytoplasm</location>
    </subcellularLocation>
    <subcellularLocation>
        <location evidence="1">Nucleus</location>
    </subcellularLocation>
</comment>
<dbReference type="Proteomes" id="UP000623687">
    <property type="component" value="Unassembled WGS sequence"/>
</dbReference>
<keyword evidence="5" id="KW-0539">Nucleus</keyword>
<dbReference type="Pfam" id="PF20936">
    <property type="entry name" value="GCIP_C"/>
    <property type="match status" value="1"/>
</dbReference>